<dbReference type="PATRIC" id="fig|864069.3.peg.2494"/>
<organism evidence="3 4">
    <name type="scientific">Microvirga lotononidis</name>
    <dbReference type="NCBI Taxonomy" id="864069"/>
    <lineage>
        <taxon>Bacteria</taxon>
        <taxon>Pseudomonadati</taxon>
        <taxon>Pseudomonadota</taxon>
        <taxon>Alphaproteobacteria</taxon>
        <taxon>Hyphomicrobiales</taxon>
        <taxon>Methylobacteriaceae</taxon>
        <taxon>Microvirga</taxon>
    </lineage>
</organism>
<dbReference type="InterPro" id="IPR006315">
    <property type="entry name" value="OM_autotransptr_brl_dom"/>
</dbReference>
<evidence type="ECO:0000259" key="2">
    <source>
        <dbReference type="PROSITE" id="PS51208"/>
    </source>
</evidence>
<evidence type="ECO:0000256" key="1">
    <source>
        <dbReference type="SAM" id="MobiDB-lite"/>
    </source>
</evidence>
<dbReference type="RefSeq" id="WP_009491277.1">
    <property type="nucleotide sequence ID" value="NZ_CP141048.1"/>
</dbReference>
<evidence type="ECO:0000313" key="3">
    <source>
        <dbReference type="EMBL" id="EIM28651.1"/>
    </source>
</evidence>
<protein>
    <submittedName>
        <fullName evidence="3">Outer membrane autotransporter barrel domain-containing protein</fullName>
    </submittedName>
</protein>
<dbReference type="InterPro" id="IPR005546">
    <property type="entry name" value="Autotransporte_beta"/>
</dbReference>
<dbReference type="HOGENOM" id="CLU_005887_1_2_5"/>
<dbReference type="GO" id="GO:0019867">
    <property type="term" value="C:outer membrane"/>
    <property type="evidence" value="ECO:0007669"/>
    <property type="project" value="InterPro"/>
</dbReference>
<feature type="domain" description="Autotransporter" evidence="2">
    <location>
        <begin position="228"/>
        <end position="504"/>
    </location>
</feature>
<proteinExistence type="predicted"/>
<dbReference type="Pfam" id="PF03797">
    <property type="entry name" value="Autotransporter"/>
    <property type="match status" value="1"/>
</dbReference>
<dbReference type="NCBIfam" id="TIGR01414">
    <property type="entry name" value="autotrans_barl"/>
    <property type="match status" value="1"/>
</dbReference>
<dbReference type="Proteomes" id="UP000003947">
    <property type="component" value="Unassembled WGS sequence"/>
</dbReference>
<feature type="compositionally biased region" description="Pro residues" evidence="1">
    <location>
        <begin position="93"/>
        <end position="121"/>
    </location>
</feature>
<accession>I4YXF9</accession>
<feature type="region of interest" description="Disordered" evidence="1">
    <location>
        <begin position="89"/>
        <end position="122"/>
    </location>
</feature>
<dbReference type="eggNOG" id="COG4625">
    <property type="taxonomic scope" value="Bacteria"/>
</dbReference>
<keyword evidence="4" id="KW-1185">Reference proteome</keyword>
<gene>
    <name evidence="3" type="ORF">MicloDRAFT_00022940</name>
</gene>
<dbReference type="SMART" id="SM00869">
    <property type="entry name" value="Autotransporter"/>
    <property type="match status" value="1"/>
</dbReference>
<reference evidence="3 4" key="1">
    <citation type="submission" date="2012-02" db="EMBL/GenBank/DDBJ databases">
        <title>Improved High-Quality Draft sequence of Microvirga sp. WSM3557.</title>
        <authorList>
            <consortium name="US DOE Joint Genome Institute"/>
            <person name="Lucas S."/>
            <person name="Han J."/>
            <person name="Lapidus A."/>
            <person name="Cheng J.-F."/>
            <person name="Goodwin L."/>
            <person name="Pitluck S."/>
            <person name="Peters L."/>
            <person name="Zhang X."/>
            <person name="Detter J.C."/>
            <person name="Han C."/>
            <person name="Tapia R."/>
            <person name="Land M."/>
            <person name="Hauser L."/>
            <person name="Kyrpides N."/>
            <person name="Ivanova N."/>
            <person name="Pagani I."/>
            <person name="Brau L."/>
            <person name="Yates R."/>
            <person name="O'Hara G."/>
            <person name="Rui T."/>
            <person name="Howieson J."/>
            <person name="Reeve W."/>
            <person name="Woyke T."/>
        </authorList>
    </citation>
    <scope>NUCLEOTIDE SEQUENCE [LARGE SCALE GENOMIC DNA]</scope>
    <source>
        <strain evidence="3 4">WSM3557</strain>
    </source>
</reference>
<dbReference type="SUPFAM" id="SSF103515">
    <property type="entry name" value="Autotransporter"/>
    <property type="match status" value="1"/>
</dbReference>
<name>I4YXF9_9HYPH</name>
<dbReference type="AlphaFoldDB" id="I4YXF9"/>
<dbReference type="EMBL" id="JH660642">
    <property type="protein sequence ID" value="EIM28651.1"/>
    <property type="molecule type" value="Genomic_DNA"/>
</dbReference>
<dbReference type="Gene3D" id="2.40.128.130">
    <property type="entry name" value="Autotransporter beta-domain"/>
    <property type="match status" value="1"/>
</dbReference>
<dbReference type="InterPro" id="IPR036709">
    <property type="entry name" value="Autotransporte_beta_dom_sf"/>
</dbReference>
<dbReference type="PROSITE" id="PS51208">
    <property type="entry name" value="AUTOTRANSPORTER"/>
    <property type="match status" value="1"/>
</dbReference>
<sequence length="504" mass="52949">MFNPGSIYQVSVNSSGSDLLRANGAAALNDGTVRVLAETGSYQPSTTYTILTAAGGVSGSFAGVSSNFAYLEPSLRYSANDVHLTLARKTEPQPEPPTPEPEPPTSQPERPAPPRPDPKPLPFHWVSVTPNQYNVANAVEALGSGNAVFDAIIGQSVSGARQAFVALSSEAHASVGTMAIGSASLVQNTLMSRMRGETMSSFAQVQGAYAADARGVAPEPVAIDLSTLDQRRFALWGDGFGSWGRSRSNGDAAGLDASTGGFILGADALVSDTLRLGVAGGFTRTSFDVDGRLSSGSNETVFGALYGSASWGRIRLRLGASYARHDIDTQRQVQFPGFRDQLGASYGGWTAHAFGELGYRVDLNGAQVEPFIGASVLRLHTDAFQEKGGAAALTGYARDQDLATTTLGLRAEARLSDTVPLIVRGLVGWRHAYGDVEPEALLAFSGGASAFTAAGTPIDRNALVVEAGLDWWIAPDMTLGVAYAGQIESHAQEHALKGSFTWRF</sequence>
<evidence type="ECO:0000313" key="4">
    <source>
        <dbReference type="Proteomes" id="UP000003947"/>
    </source>
</evidence>
<dbReference type="STRING" id="864069.MicloDRAFT_00022940"/>